<evidence type="ECO:0000256" key="4">
    <source>
        <dbReference type="ARBA" id="ARBA00023136"/>
    </source>
</evidence>
<dbReference type="GO" id="GO:0015297">
    <property type="term" value="F:antiporter activity"/>
    <property type="evidence" value="ECO:0000318"/>
    <property type="project" value="GO_Central"/>
</dbReference>
<dbReference type="InParanoid" id="A0A2K3DFV0"/>
<keyword evidence="3 6" id="KW-1133">Transmembrane helix</keyword>
<dbReference type="GO" id="GO:0055085">
    <property type="term" value="P:transmembrane transport"/>
    <property type="evidence" value="ECO:0000318"/>
    <property type="project" value="GO_Central"/>
</dbReference>
<dbReference type="GO" id="GO:0005794">
    <property type="term" value="C:Golgi apparatus"/>
    <property type="evidence" value="ECO:0000318"/>
    <property type="project" value="GO_Central"/>
</dbReference>
<feature type="transmembrane region" description="Helical" evidence="6">
    <location>
        <begin position="254"/>
        <end position="272"/>
    </location>
</feature>
<evidence type="ECO:0000256" key="6">
    <source>
        <dbReference type="SAM" id="Phobius"/>
    </source>
</evidence>
<dbReference type="RefSeq" id="XP_042921633.1">
    <property type="nucleotide sequence ID" value="XM_043066337.1"/>
</dbReference>
<evidence type="ECO:0000256" key="3">
    <source>
        <dbReference type="ARBA" id="ARBA00022989"/>
    </source>
</evidence>
<organism evidence="8 9">
    <name type="scientific">Chlamydomonas reinhardtii</name>
    <name type="common">Chlamydomonas smithii</name>
    <dbReference type="NCBI Taxonomy" id="3055"/>
    <lineage>
        <taxon>Eukaryota</taxon>
        <taxon>Viridiplantae</taxon>
        <taxon>Chlorophyta</taxon>
        <taxon>core chlorophytes</taxon>
        <taxon>Chlorophyceae</taxon>
        <taxon>CS clade</taxon>
        <taxon>Chlamydomonadales</taxon>
        <taxon>Chlamydomonadaceae</taxon>
        <taxon>Chlamydomonas</taxon>
    </lineage>
</organism>
<dbReference type="GO" id="GO:0016020">
    <property type="term" value="C:membrane"/>
    <property type="evidence" value="ECO:0007669"/>
    <property type="project" value="UniProtKB-SubCell"/>
</dbReference>
<name>A0A2K3DFV0_CHLRE</name>
<evidence type="ECO:0000256" key="5">
    <source>
        <dbReference type="SAM" id="MobiDB-lite"/>
    </source>
</evidence>
<feature type="transmembrane region" description="Helical" evidence="6">
    <location>
        <begin position="198"/>
        <end position="217"/>
    </location>
</feature>
<feature type="compositionally biased region" description="Basic and acidic residues" evidence="5">
    <location>
        <begin position="293"/>
        <end position="312"/>
    </location>
</feature>
<proteinExistence type="predicted"/>
<accession>A0A2K3DFV0</accession>
<dbReference type="Proteomes" id="UP000006906">
    <property type="component" value="Chromosome 9"/>
</dbReference>
<dbReference type="EMBL" id="CM008970">
    <property type="protein sequence ID" value="PNW79406.1"/>
    <property type="molecule type" value="Genomic_DNA"/>
</dbReference>
<evidence type="ECO:0000259" key="7">
    <source>
        <dbReference type="Pfam" id="PF03151"/>
    </source>
</evidence>
<dbReference type="AlphaFoldDB" id="A0A2K3DFV0"/>
<feature type="transmembrane region" description="Helical" evidence="6">
    <location>
        <begin position="125"/>
        <end position="150"/>
    </location>
</feature>
<feature type="transmembrane region" description="Helical" evidence="6">
    <location>
        <begin position="40"/>
        <end position="61"/>
    </location>
</feature>
<keyword evidence="9" id="KW-1185">Reference proteome</keyword>
<dbReference type="PANTHER" id="PTHR11132">
    <property type="entry name" value="SOLUTE CARRIER FAMILY 35"/>
    <property type="match status" value="1"/>
</dbReference>
<evidence type="ECO:0000256" key="2">
    <source>
        <dbReference type="ARBA" id="ARBA00022692"/>
    </source>
</evidence>
<dbReference type="InterPro" id="IPR004853">
    <property type="entry name" value="Sugar_P_trans_dom"/>
</dbReference>
<keyword evidence="2 6" id="KW-0812">Transmembrane</keyword>
<keyword evidence="4 6" id="KW-0472">Membrane</keyword>
<dbReference type="KEGG" id="cre:CHLRE_09g413700v5"/>
<dbReference type="Gramene" id="PNW79406">
    <property type="protein sequence ID" value="PNW79406"/>
    <property type="gene ID" value="CHLRE_09g413700v5"/>
</dbReference>
<dbReference type="OrthoDB" id="6418713at2759"/>
<dbReference type="GeneID" id="66054912"/>
<dbReference type="InterPro" id="IPR050186">
    <property type="entry name" value="TPT_transporter"/>
</dbReference>
<evidence type="ECO:0000313" key="9">
    <source>
        <dbReference type="Proteomes" id="UP000006906"/>
    </source>
</evidence>
<feature type="transmembrane region" description="Helical" evidence="6">
    <location>
        <begin position="6"/>
        <end position="28"/>
    </location>
</feature>
<dbReference type="Pfam" id="PF03151">
    <property type="entry name" value="TPT"/>
    <property type="match status" value="1"/>
</dbReference>
<evidence type="ECO:0000313" key="8">
    <source>
        <dbReference type="EMBL" id="PNW79406.1"/>
    </source>
</evidence>
<protein>
    <recommendedName>
        <fullName evidence="7">Sugar phosphate transporter domain-containing protein</fullName>
    </recommendedName>
</protein>
<evidence type="ECO:0000256" key="1">
    <source>
        <dbReference type="ARBA" id="ARBA00004141"/>
    </source>
</evidence>
<sequence>MVDLDFSYPMAVAAMGMGFASCATWLWCDMLKKVPPPEGVTARFFLTRIMPVGACGGLTLFLGSSMYFHLTVAFIEMSRASMPIMTMTALTLAGMEIPTRQVVAAVTVVGIGSAIAAYGEINLSLVGGLLALGNLTMESARMVMTQFLLVGCNMHPLQSLKLTAPATTITLLAGSMLSELPDMRSSGAFGIVRRYPLQFLLAASMGLVVNILSVVIIKMASATTLKVLAAVRGPLVVLFGVMLFSEHVTLLESFGYSIALVGFVWYQFALNARFKAPPASPQVTVTKEQLSPPRHEGHDGRQSRQSKAHPDMSKPLIPATDVDNGSTRGGGEGHRGIAVDSAAAGKS</sequence>
<feature type="domain" description="Sugar phosphate transporter" evidence="7">
    <location>
        <begin position="6"/>
        <end position="266"/>
    </location>
</feature>
<reference evidence="8 9" key="1">
    <citation type="journal article" date="2007" name="Science">
        <title>The Chlamydomonas genome reveals the evolution of key animal and plant functions.</title>
        <authorList>
            <person name="Merchant S.S."/>
            <person name="Prochnik S.E."/>
            <person name="Vallon O."/>
            <person name="Harris E.H."/>
            <person name="Karpowicz S.J."/>
            <person name="Witman G.B."/>
            <person name="Terry A."/>
            <person name="Salamov A."/>
            <person name="Fritz-Laylin L.K."/>
            <person name="Marechal-Drouard L."/>
            <person name="Marshall W.F."/>
            <person name="Qu L.H."/>
            <person name="Nelson D.R."/>
            <person name="Sanderfoot A.A."/>
            <person name="Spalding M.H."/>
            <person name="Kapitonov V.V."/>
            <person name="Ren Q."/>
            <person name="Ferris P."/>
            <person name="Lindquist E."/>
            <person name="Shapiro H."/>
            <person name="Lucas S.M."/>
            <person name="Grimwood J."/>
            <person name="Schmutz J."/>
            <person name="Cardol P."/>
            <person name="Cerutti H."/>
            <person name="Chanfreau G."/>
            <person name="Chen C.L."/>
            <person name="Cognat V."/>
            <person name="Croft M.T."/>
            <person name="Dent R."/>
            <person name="Dutcher S."/>
            <person name="Fernandez E."/>
            <person name="Fukuzawa H."/>
            <person name="Gonzalez-Ballester D."/>
            <person name="Gonzalez-Halphen D."/>
            <person name="Hallmann A."/>
            <person name="Hanikenne M."/>
            <person name="Hippler M."/>
            <person name="Inwood W."/>
            <person name="Jabbari K."/>
            <person name="Kalanon M."/>
            <person name="Kuras R."/>
            <person name="Lefebvre P.A."/>
            <person name="Lemaire S.D."/>
            <person name="Lobanov A.V."/>
            <person name="Lohr M."/>
            <person name="Manuell A."/>
            <person name="Meier I."/>
            <person name="Mets L."/>
            <person name="Mittag M."/>
            <person name="Mittelmeier T."/>
            <person name="Moroney J.V."/>
            <person name="Moseley J."/>
            <person name="Napoli C."/>
            <person name="Nedelcu A.M."/>
            <person name="Niyogi K."/>
            <person name="Novoselov S.V."/>
            <person name="Paulsen I.T."/>
            <person name="Pazour G."/>
            <person name="Purton S."/>
            <person name="Ral J.P."/>
            <person name="Riano-Pachon D.M."/>
            <person name="Riekhof W."/>
            <person name="Rymarquis L."/>
            <person name="Schroda M."/>
            <person name="Stern D."/>
            <person name="Umen J."/>
            <person name="Willows R."/>
            <person name="Wilson N."/>
            <person name="Zimmer S.L."/>
            <person name="Allmer J."/>
            <person name="Balk J."/>
            <person name="Bisova K."/>
            <person name="Chen C.J."/>
            <person name="Elias M."/>
            <person name="Gendler K."/>
            <person name="Hauser C."/>
            <person name="Lamb M.R."/>
            <person name="Ledford H."/>
            <person name="Long J.C."/>
            <person name="Minagawa J."/>
            <person name="Page M.D."/>
            <person name="Pan J."/>
            <person name="Pootakham W."/>
            <person name="Roje S."/>
            <person name="Rose A."/>
            <person name="Stahlberg E."/>
            <person name="Terauchi A.M."/>
            <person name="Yang P."/>
            <person name="Ball S."/>
            <person name="Bowler C."/>
            <person name="Dieckmann C.L."/>
            <person name="Gladyshev V.N."/>
            <person name="Green P."/>
            <person name="Jorgensen R."/>
            <person name="Mayfield S."/>
            <person name="Mueller-Roeber B."/>
            <person name="Rajamani S."/>
            <person name="Sayre R.T."/>
            <person name="Brokstein P."/>
            <person name="Dubchak I."/>
            <person name="Goodstein D."/>
            <person name="Hornick L."/>
            <person name="Huang Y.W."/>
            <person name="Jhaveri J."/>
            <person name="Luo Y."/>
            <person name="Martinez D."/>
            <person name="Ngau W.C."/>
            <person name="Otillar B."/>
            <person name="Poliakov A."/>
            <person name="Porter A."/>
            <person name="Szajkowski L."/>
            <person name="Werner G."/>
            <person name="Zhou K."/>
            <person name="Grigoriev I.V."/>
            <person name="Rokhsar D.S."/>
            <person name="Grossman A.R."/>
        </authorList>
    </citation>
    <scope>NUCLEOTIDE SEQUENCE [LARGE SCALE GENOMIC DNA]</scope>
    <source>
        <strain evidence="9">CC-503</strain>
    </source>
</reference>
<gene>
    <name evidence="8" type="ORF">CHLRE_09g413700v5</name>
</gene>
<comment type="subcellular location">
    <subcellularLocation>
        <location evidence="1">Membrane</location>
        <topology evidence="1">Multi-pass membrane protein</topology>
    </subcellularLocation>
</comment>
<feature type="region of interest" description="Disordered" evidence="5">
    <location>
        <begin position="281"/>
        <end position="347"/>
    </location>
</feature>